<dbReference type="SUPFAM" id="SSF54862">
    <property type="entry name" value="4Fe-4S ferredoxins"/>
    <property type="match status" value="1"/>
</dbReference>
<evidence type="ECO:0000313" key="9">
    <source>
        <dbReference type="Proteomes" id="UP000199652"/>
    </source>
</evidence>
<keyword evidence="3" id="KW-0004">4Fe-4S</keyword>
<evidence type="ECO:0000256" key="4">
    <source>
        <dbReference type="ARBA" id="ARBA00022723"/>
    </source>
</evidence>
<proteinExistence type="predicted"/>
<dbReference type="STRING" id="1528.SAMN04488579_11150"/>
<dbReference type="PANTHER" id="PTHR24960:SF85">
    <property type="entry name" value="POLYFERREDOXIN PROTEIN VHUB"/>
    <property type="match status" value="1"/>
</dbReference>
<keyword evidence="9" id="KW-1185">Reference proteome</keyword>
<dbReference type="GO" id="GO:0046872">
    <property type="term" value="F:metal ion binding"/>
    <property type="evidence" value="ECO:0007669"/>
    <property type="project" value="UniProtKB-KW"/>
</dbReference>
<dbReference type="PANTHER" id="PTHR24960">
    <property type="entry name" value="PHOTOSYSTEM I IRON-SULFUR CENTER-RELATED"/>
    <property type="match status" value="1"/>
</dbReference>
<feature type="domain" description="4Fe-4S ferredoxin-type" evidence="7">
    <location>
        <begin position="150"/>
        <end position="177"/>
    </location>
</feature>
<dbReference type="Pfam" id="PF12838">
    <property type="entry name" value="Fer4_7"/>
    <property type="match status" value="1"/>
</dbReference>
<evidence type="ECO:0000256" key="1">
    <source>
        <dbReference type="ARBA" id="ARBA00003532"/>
    </source>
</evidence>
<name>A0A1H3FQL4_EUBBA</name>
<dbReference type="PROSITE" id="PS00198">
    <property type="entry name" value="4FE4S_FER_1"/>
    <property type="match status" value="2"/>
</dbReference>
<dbReference type="RefSeq" id="WP_090245256.1">
    <property type="nucleotide sequence ID" value="NZ_FNOU01000011.1"/>
</dbReference>
<dbReference type="Gene3D" id="2.30.110.10">
    <property type="entry name" value="Electron Transport, Fmn-binding Protein, Chain A"/>
    <property type="match status" value="1"/>
</dbReference>
<evidence type="ECO:0000256" key="3">
    <source>
        <dbReference type="ARBA" id="ARBA00022485"/>
    </source>
</evidence>
<evidence type="ECO:0000256" key="5">
    <source>
        <dbReference type="ARBA" id="ARBA00023004"/>
    </source>
</evidence>
<dbReference type="GO" id="GO:0051539">
    <property type="term" value="F:4 iron, 4 sulfur cluster binding"/>
    <property type="evidence" value="ECO:0007669"/>
    <property type="project" value="UniProtKB-KW"/>
</dbReference>
<dbReference type="InterPro" id="IPR017900">
    <property type="entry name" value="4Fe4S_Fe_S_CS"/>
</dbReference>
<sequence>MNAKKYLQYLQNEIHSTVFATIDENGNPTTCVIDMMLADENGLYFLTAKGKAFYTRLKAHDAVSITGFHGEDTMSSKSVTVRGRVRELGSELLPEIFKVNPYMAEIYPDEKSRAALTVFQVYEGEGEFFDLSAKPIFRESFSFGGAAETVSGYLVTDKCIGCKRCYSVCPQKCIDITTKPVVIEQAHCLHCGRCSEICPASAVEKRT</sequence>
<accession>A0A1H3FQL4</accession>
<dbReference type="InterPro" id="IPR017896">
    <property type="entry name" value="4Fe4S_Fe-S-bd"/>
</dbReference>
<dbReference type="OrthoDB" id="9794954at2"/>
<dbReference type="InterPro" id="IPR050157">
    <property type="entry name" value="PSI_iron-sulfur_center"/>
</dbReference>
<reference evidence="9" key="1">
    <citation type="submission" date="2016-10" db="EMBL/GenBank/DDBJ databases">
        <authorList>
            <person name="Varghese N."/>
            <person name="Submissions S."/>
        </authorList>
    </citation>
    <scope>NUCLEOTIDE SEQUENCE [LARGE SCALE GENOMIC DNA]</scope>
    <source>
        <strain evidence="9">VPI 5359</strain>
    </source>
</reference>
<keyword evidence="5" id="KW-0408">Iron</keyword>
<dbReference type="Gene3D" id="3.30.70.20">
    <property type="match status" value="1"/>
</dbReference>
<evidence type="ECO:0000259" key="7">
    <source>
        <dbReference type="PROSITE" id="PS51379"/>
    </source>
</evidence>
<gene>
    <name evidence="8" type="ORF">SAMN04488579_11150</name>
</gene>
<dbReference type="AlphaFoldDB" id="A0A1H3FQL4"/>
<organism evidence="8 9">
    <name type="scientific">Eubacterium barkeri</name>
    <name type="common">Clostridium barkeri</name>
    <dbReference type="NCBI Taxonomy" id="1528"/>
    <lineage>
        <taxon>Bacteria</taxon>
        <taxon>Bacillati</taxon>
        <taxon>Bacillota</taxon>
        <taxon>Clostridia</taxon>
        <taxon>Eubacteriales</taxon>
        <taxon>Eubacteriaceae</taxon>
        <taxon>Eubacterium</taxon>
    </lineage>
</organism>
<comment type="function">
    <text evidence="1">Ferredoxins are iron-sulfur proteins that transfer electrons in a wide variety of metabolic reactions.</text>
</comment>
<dbReference type="InterPro" id="IPR011576">
    <property type="entry name" value="Pyridox_Oxase_N"/>
</dbReference>
<dbReference type="EMBL" id="FNOU01000011">
    <property type="protein sequence ID" value="SDX93296.1"/>
    <property type="molecule type" value="Genomic_DNA"/>
</dbReference>
<dbReference type="InterPro" id="IPR012349">
    <property type="entry name" value="Split_barrel_FMN-bd"/>
</dbReference>
<evidence type="ECO:0000256" key="6">
    <source>
        <dbReference type="ARBA" id="ARBA00023014"/>
    </source>
</evidence>
<evidence type="ECO:0000313" key="8">
    <source>
        <dbReference type="EMBL" id="SDX93296.1"/>
    </source>
</evidence>
<dbReference type="PROSITE" id="PS51379">
    <property type="entry name" value="4FE4S_FER_2"/>
    <property type="match status" value="2"/>
</dbReference>
<protein>
    <recommendedName>
        <fullName evidence="2">Ferredoxin</fullName>
    </recommendedName>
</protein>
<dbReference type="Proteomes" id="UP000199652">
    <property type="component" value="Unassembled WGS sequence"/>
</dbReference>
<keyword evidence="6" id="KW-0411">Iron-sulfur</keyword>
<dbReference type="SUPFAM" id="SSF50475">
    <property type="entry name" value="FMN-binding split barrel"/>
    <property type="match status" value="1"/>
</dbReference>
<keyword evidence="4" id="KW-0479">Metal-binding</keyword>
<feature type="domain" description="4Fe-4S ferredoxin-type" evidence="7">
    <location>
        <begin position="179"/>
        <end position="207"/>
    </location>
</feature>
<evidence type="ECO:0000256" key="2">
    <source>
        <dbReference type="ARBA" id="ARBA00013529"/>
    </source>
</evidence>
<dbReference type="Pfam" id="PF01243">
    <property type="entry name" value="PNPOx_N"/>
    <property type="match status" value="1"/>
</dbReference>